<keyword evidence="1" id="KW-0472">Membrane</keyword>
<keyword evidence="1" id="KW-0812">Transmembrane</keyword>
<dbReference type="InterPro" id="IPR052907">
    <property type="entry name" value="Beta-lactamase/esterase"/>
</dbReference>
<dbReference type="Gene3D" id="3.40.710.10">
    <property type="entry name" value="DD-peptidase/beta-lactamase superfamily"/>
    <property type="match status" value="1"/>
</dbReference>
<dbReference type="AlphaFoldDB" id="A0AAN4ZBQ0"/>
<keyword evidence="1" id="KW-1133">Transmembrane helix</keyword>
<protein>
    <recommendedName>
        <fullName evidence="2">Beta-lactamase-related domain-containing protein</fullName>
    </recommendedName>
</protein>
<keyword evidence="4" id="KW-1185">Reference proteome</keyword>
<accession>A0AAN4ZBQ0</accession>
<dbReference type="InterPro" id="IPR001466">
    <property type="entry name" value="Beta-lactam-related"/>
</dbReference>
<feature type="transmembrane region" description="Helical" evidence="1">
    <location>
        <begin position="16"/>
        <end position="34"/>
    </location>
</feature>
<gene>
    <name evidence="3" type="ORF">PMAYCL1PPCAC_07224</name>
</gene>
<organism evidence="3 4">
    <name type="scientific">Pristionchus mayeri</name>
    <dbReference type="NCBI Taxonomy" id="1317129"/>
    <lineage>
        <taxon>Eukaryota</taxon>
        <taxon>Metazoa</taxon>
        <taxon>Ecdysozoa</taxon>
        <taxon>Nematoda</taxon>
        <taxon>Chromadorea</taxon>
        <taxon>Rhabditida</taxon>
        <taxon>Rhabditina</taxon>
        <taxon>Diplogasteromorpha</taxon>
        <taxon>Diplogasteroidea</taxon>
        <taxon>Neodiplogasteridae</taxon>
        <taxon>Pristionchus</taxon>
    </lineage>
</organism>
<dbReference type="InterPro" id="IPR012338">
    <property type="entry name" value="Beta-lactam/transpept-like"/>
</dbReference>
<feature type="domain" description="Beta-lactamase-related" evidence="2">
    <location>
        <begin position="61"/>
        <end position="413"/>
    </location>
</feature>
<evidence type="ECO:0000313" key="4">
    <source>
        <dbReference type="Proteomes" id="UP001328107"/>
    </source>
</evidence>
<dbReference type="PANTHER" id="PTHR43319">
    <property type="entry name" value="BETA-LACTAMASE-RELATED"/>
    <property type="match status" value="1"/>
</dbReference>
<reference evidence="4" key="1">
    <citation type="submission" date="2022-10" db="EMBL/GenBank/DDBJ databases">
        <title>Genome assembly of Pristionchus species.</title>
        <authorList>
            <person name="Yoshida K."/>
            <person name="Sommer R.J."/>
        </authorList>
    </citation>
    <scope>NUCLEOTIDE SEQUENCE [LARGE SCALE GENOMIC DNA]</scope>
    <source>
        <strain evidence="4">RS5460</strain>
    </source>
</reference>
<feature type="non-terminal residue" evidence="3">
    <location>
        <position position="1"/>
    </location>
</feature>
<comment type="caution">
    <text evidence="3">The sequence shown here is derived from an EMBL/GenBank/DDBJ whole genome shotgun (WGS) entry which is preliminary data.</text>
</comment>
<name>A0AAN4ZBQ0_9BILA</name>
<proteinExistence type="predicted"/>
<dbReference type="EMBL" id="BTRK01000002">
    <property type="protein sequence ID" value="GMR37029.1"/>
    <property type="molecule type" value="Genomic_DNA"/>
</dbReference>
<evidence type="ECO:0000259" key="2">
    <source>
        <dbReference type="Pfam" id="PF00144"/>
    </source>
</evidence>
<dbReference type="PANTHER" id="PTHR43319:SF4">
    <property type="entry name" value="BETA-LACTAMASE DOMAIN-CONTAINING PROTEIN 2"/>
    <property type="match status" value="1"/>
</dbReference>
<evidence type="ECO:0000256" key="1">
    <source>
        <dbReference type="SAM" id="Phobius"/>
    </source>
</evidence>
<evidence type="ECO:0000313" key="3">
    <source>
        <dbReference type="EMBL" id="GMR37029.1"/>
    </source>
</evidence>
<dbReference type="SUPFAM" id="SSF56601">
    <property type="entry name" value="beta-lactamase/transpeptidase-like"/>
    <property type="match status" value="1"/>
</dbReference>
<dbReference type="Pfam" id="PF00144">
    <property type="entry name" value="Beta-lactamase"/>
    <property type="match status" value="1"/>
</dbReference>
<dbReference type="Proteomes" id="UP001328107">
    <property type="component" value="Unassembled WGS sequence"/>
</dbReference>
<sequence>ISLLSLGGMTAFLPLYSKRALLVGVLAFVVFLLFENGPIRLPLHIDGHVDPRFERVKLVFTQNFIDGWERGGASLAVYHHGEKVVDIWGGYADRASLRKWKEDTLQVVFSTTKGIGAICVAMLVDRGYVSYDDLVMKHWPEFGQNGKDNVTVQMLMSHASGLAYLDENLSVEDAMDHKKVSGLIERQKPHWPPGTRSGYHIYSHGWLLDQLIRRVDPKHRGIGQFVKEELHDAHDIDFHVGLPIEEMGRVARLTAPSTLDRLSEVLTDFRVIKYFKAIKNLVTDSMLSRALGNLPWLECVYQMTVNNPDFWRVEQAAALGVGNARSLAKTFSLVGEKKLISKKTIDLLEVSHYSDTDLMMAEDTIKGNGLFFTPLHRGKTEYHIGHTGHGCQQVMVDLGNGLAIGYTNNALKTALGDLCRTWKRLQTSIYDSLDL</sequence>